<sequence>MKDLFAFYPIRKFLGVDPQGKKKVPIILAASHLGSHAGPRSSMFYSILTLFPRVECNVASNPLQVPIKIYPPAKFELSGSALHHHVRARSRVSRSVPGKPIVRPNTE</sequence>
<dbReference type="HOGENOM" id="CLU_2210860_0_0_1"/>
<keyword evidence="3" id="KW-1185">Reference proteome</keyword>
<proteinExistence type="predicted"/>
<evidence type="ECO:0000256" key="1">
    <source>
        <dbReference type="SAM" id="MobiDB-lite"/>
    </source>
</evidence>
<protein>
    <submittedName>
        <fullName evidence="2">Uncharacterized protein</fullName>
    </submittedName>
</protein>
<name>B6HKT7_PENRW</name>
<dbReference type="VEuPathDB" id="FungiDB:PCH_Pc21g07540"/>
<evidence type="ECO:0000313" key="2">
    <source>
        <dbReference type="EMBL" id="CAP95651.1"/>
    </source>
</evidence>
<organism evidence="2 3">
    <name type="scientific">Penicillium rubens (strain ATCC 28089 / DSM 1075 / NRRL 1951 / Wisconsin 54-1255)</name>
    <name type="common">Penicillium chrysogenum</name>
    <dbReference type="NCBI Taxonomy" id="500485"/>
    <lineage>
        <taxon>Eukaryota</taxon>
        <taxon>Fungi</taxon>
        <taxon>Dikarya</taxon>
        <taxon>Ascomycota</taxon>
        <taxon>Pezizomycotina</taxon>
        <taxon>Eurotiomycetes</taxon>
        <taxon>Eurotiomycetidae</taxon>
        <taxon>Eurotiales</taxon>
        <taxon>Aspergillaceae</taxon>
        <taxon>Penicillium</taxon>
        <taxon>Penicillium chrysogenum species complex</taxon>
    </lineage>
</organism>
<dbReference type="Proteomes" id="UP000000724">
    <property type="component" value="Contig Pc00c21"/>
</dbReference>
<dbReference type="AlphaFoldDB" id="B6HKT7"/>
<gene>
    <name evidence="2" type="ORF">Pc21g07540</name>
    <name evidence="2" type="ORF">PCH_Pc21g07540</name>
</gene>
<accession>B6HKT7</accession>
<dbReference type="OMA" id="ECNVASN"/>
<dbReference type="EMBL" id="AM920436">
    <property type="protein sequence ID" value="CAP95651.1"/>
    <property type="molecule type" value="Genomic_DNA"/>
</dbReference>
<evidence type="ECO:0000313" key="3">
    <source>
        <dbReference type="Proteomes" id="UP000000724"/>
    </source>
</evidence>
<reference evidence="2 3" key="1">
    <citation type="journal article" date="2008" name="Nat. Biotechnol.">
        <title>Genome sequencing and analysis of the filamentous fungus Penicillium chrysogenum.</title>
        <authorList>
            <person name="van den Berg M.A."/>
            <person name="Albang R."/>
            <person name="Albermann K."/>
            <person name="Badger J.H."/>
            <person name="Daran J.-M."/>
            <person name="Driessen A.J.M."/>
            <person name="Garcia-Estrada C."/>
            <person name="Fedorova N.D."/>
            <person name="Harris D.M."/>
            <person name="Heijne W.H.M."/>
            <person name="Joardar V.S."/>
            <person name="Kiel J.A.K.W."/>
            <person name="Kovalchuk A."/>
            <person name="Martin J.F."/>
            <person name="Nierman W.C."/>
            <person name="Nijland J.G."/>
            <person name="Pronk J.T."/>
            <person name="Roubos J.A."/>
            <person name="van der Klei I.J."/>
            <person name="van Peij N.N.M.E."/>
            <person name="Veenhuis M."/>
            <person name="von Doehren H."/>
            <person name="Wagner C."/>
            <person name="Wortman J.R."/>
            <person name="Bovenberg R.A.L."/>
        </authorList>
    </citation>
    <scope>NUCLEOTIDE SEQUENCE [LARGE SCALE GENOMIC DNA]</scope>
    <source>
        <strain evidence="3">ATCC 28089 / DSM 1075 / NRRL 1951 / Wisconsin 54-1255</strain>
    </source>
</reference>
<feature type="region of interest" description="Disordered" evidence="1">
    <location>
        <begin position="88"/>
        <end position="107"/>
    </location>
</feature>